<dbReference type="EMBL" id="CP036263">
    <property type="protein sequence ID" value="QDT00838.1"/>
    <property type="molecule type" value="Genomic_DNA"/>
</dbReference>
<organism evidence="2 3">
    <name type="scientific">Adhaeretor mobilis</name>
    <dbReference type="NCBI Taxonomy" id="1930276"/>
    <lineage>
        <taxon>Bacteria</taxon>
        <taxon>Pseudomonadati</taxon>
        <taxon>Planctomycetota</taxon>
        <taxon>Planctomycetia</taxon>
        <taxon>Pirellulales</taxon>
        <taxon>Lacipirellulaceae</taxon>
        <taxon>Adhaeretor</taxon>
    </lineage>
</organism>
<dbReference type="AlphaFoldDB" id="A0A517N1F1"/>
<name>A0A517N1F1_9BACT</name>
<reference evidence="2 3" key="1">
    <citation type="submission" date="2019-02" db="EMBL/GenBank/DDBJ databases">
        <title>Deep-cultivation of Planctomycetes and their phenomic and genomic characterization uncovers novel biology.</title>
        <authorList>
            <person name="Wiegand S."/>
            <person name="Jogler M."/>
            <person name="Boedeker C."/>
            <person name="Pinto D."/>
            <person name="Vollmers J."/>
            <person name="Rivas-Marin E."/>
            <person name="Kohn T."/>
            <person name="Peeters S.H."/>
            <person name="Heuer A."/>
            <person name="Rast P."/>
            <person name="Oberbeckmann S."/>
            <person name="Bunk B."/>
            <person name="Jeske O."/>
            <person name="Meyerdierks A."/>
            <person name="Storesund J.E."/>
            <person name="Kallscheuer N."/>
            <person name="Luecker S."/>
            <person name="Lage O.M."/>
            <person name="Pohl T."/>
            <person name="Merkel B.J."/>
            <person name="Hornburger P."/>
            <person name="Mueller R.-W."/>
            <person name="Bruemmer F."/>
            <person name="Labrenz M."/>
            <person name="Spormann A.M."/>
            <person name="Op den Camp H."/>
            <person name="Overmann J."/>
            <person name="Amann R."/>
            <person name="Jetten M.S.M."/>
            <person name="Mascher T."/>
            <person name="Medema M.H."/>
            <person name="Devos D.P."/>
            <person name="Kaster A.-K."/>
            <person name="Ovreas L."/>
            <person name="Rohde M."/>
            <person name="Galperin M.Y."/>
            <person name="Jogler C."/>
        </authorList>
    </citation>
    <scope>NUCLEOTIDE SEQUENCE [LARGE SCALE GENOMIC DNA]</scope>
    <source>
        <strain evidence="2 3">HG15A2</strain>
    </source>
</reference>
<sequence length="212" mass="22623" precursor="true">MKFTVALLVLTLAVLLQPDCSAAGTYLNQSNITVAVGPGTSPGSFNNTFANGQTIEKVIDAPTATAEETHNQATHIWFTADNVGGGLELVFDFGIAYDVGTLHFWNYTDDFYDVDNIDFTFFGLLGQQVGTLSVQPDLGSPGGIAAQDIALAAPLNIKSVTAFLTGDNRQVDFQNIGFTAEVSQIPEPTVLAMVLIAAAVGVFRPRRRFFLG</sequence>
<evidence type="ECO:0008006" key="4">
    <source>
        <dbReference type="Google" id="ProtNLM"/>
    </source>
</evidence>
<feature type="chain" id="PRO_5021830560" description="PEP-CTERM protein-sorting domain-containing protein" evidence="1">
    <location>
        <begin position="23"/>
        <end position="212"/>
    </location>
</feature>
<feature type="signal peptide" evidence="1">
    <location>
        <begin position="1"/>
        <end position="22"/>
    </location>
</feature>
<dbReference type="RefSeq" id="WP_218932120.1">
    <property type="nucleotide sequence ID" value="NZ_CP036263.1"/>
</dbReference>
<keyword evidence="1" id="KW-0732">Signal</keyword>
<evidence type="ECO:0000313" key="2">
    <source>
        <dbReference type="EMBL" id="QDT00838.1"/>
    </source>
</evidence>
<proteinExistence type="predicted"/>
<gene>
    <name evidence="2" type="ORF">HG15A2_41800</name>
</gene>
<keyword evidence="3" id="KW-1185">Reference proteome</keyword>
<accession>A0A517N1F1</accession>
<evidence type="ECO:0000256" key="1">
    <source>
        <dbReference type="SAM" id="SignalP"/>
    </source>
</evidence>
<protein>
    <recommendedName>
        <fullName evidence="4">PEP-CTERM protein-sorting domain-containing protein</fullName>
    </recommendedName>
</protein>
<evidence type="ECO:0000313" key="3">
    <source>
        <dbReference type="Proteomes" id="UP000319852"/>
    </source>
</evidence>
<dbReference type="KEGG" id="amob:HG15A2_41800"/>
<dbReference type="Proteomes" id="UP000319852">
    <property type="component" value="Chromosome"/>
</dbReference>